<feature type="non-terminal residue" evidence="1">
    <location>
        <position position="425"/>
    </location>
</feature>
<evidence type="ECO:0000313" key="4">
    <source>
        <dbReference type="Proteomes" id="UP001152797"/>
    </source>
</evidence>
<evidence type="ECO:0000313" key="1">
    <source>
        <dbReference type="EMBL" id="CAI4004545.1"/>
    </source>
</evidence>
<dbReference type="Proteomes" id="UP001152797">
    <property type="component" value="Unassembled WGS sequence"/>
</dbReference>
<dbReference type="EMBL" id="CAMXCT030003447">
    <property type="protein sequence ID" value="CAL4791857.1"/>
    <property type="molecule type" value="Genomic_DNA"/>
</dbReference>
<protein>
    <submittedName>
        <fullName evidence="3">Voltage-dependent T-type calcium channel subunit alpha-1H</fullName>
    </submittedName>
</protein>
<sequence>KVGETAPEKMSAWFSLASAMMSDSDWEVADARPDASLSHRSCPWGGHLIKIDLKNLHIQGAPERASDLMVRPEVRGQHHDRFFEENKIEWQETLAPGDALVEQPSQMFILRMAALLFGNFACHGPFMQKGCLEARTFPVLARHQLRRDFPEEGDSSYAVFTSDGVGQEQMTICRNTDKHQHFRIVLVFSTPTTGSFWVDWTSPSFQMLTDTTYTVMHWYMNRPGVQQMRAIDENFYVCLALRNYNRGPPMIPDESGTTAIRANGWENSQRPRSWTRFQTGDGKFHLAEYLKCFTESLGHGIPAFDTLDGKVLVPYQCVVLRRQWESVRDYVQAALTLQRAAYRRANGGSRAPSLTEDAALRYAEGAAQLPKVNWCAGELKAPWTLEPTRVLVRKTTLECDEETNELVPVRKTKSESTTRMVAFSV</sequence>
<name>A0A9P1D7V7_9DINO</name>
<reference evidence="1" key="1">
    <citation type="submission" date="2022-10" db="EMBL/GenBank/DDBJ databases">
        <authorList>
            <person name="Chen Y."/>
            <person name="Dougan E. K."/>
            <person name="Chan C."/>
            <person name="Rhodes N."/>
            <person name="Thang M."/>
        </authorList>
    </citation>
    <scope>NUCLEOTIDE SEQUENCE</scope>
</reference>
<proteinExistence type="predicted"/>
<dbReference type="AlphaFoldDB" id="A0A9P1D7V7"/>
<dbReference type="EMBL" id="CAMXCT010003447">
    <property type="protein sequence ID" value="CAI4004545.1"/>
    <property type="molecule type" value="Genomic_DNA"/>
</dbReference>
<keyword evidence="4" id="KW-1185">Reference proteome</keyword>
<accession>A0A9P1D7V7</accession>
<evidence type="ECO:0000313" key="3">
    <source>
        <dbReference type="EMBL" id="CAL4791857.1"/>
    </source>
</evidence>
<comment type="caution">
    <text evidence="1">The sequence shown here is derived from an EMBL/GenBank/DDBJ whole genome shotgun (WGS) entry which is preliminary data.</text>
</comment>
<evidence type="ECO:0000313" key="2">
    <source>
        <dbReference type="EMBL" id="CAL1157920.1"/>
    </source>
</evidence>
<gene>
    <name evidence="1" type="ORF">C1SCF055_LOCUS30327</name>
</gene>
<organism evidence="1">
    <name type="scientific">Cladocopium goreaui</name>
    <dbReference type="NCBI Taxonomy" id="2562237"/>
    <lineage>
        <taxon>Eukaryota</taxon>
        <taxon>Sar</taxon>
        <taxon>Alveolata</taxon>
        <taxon>Dinophyceae</taxon>
        <taxon>Suessiales</taxon>
        <taxon>Symbiodiniaceae</taxon>
        <taxon>Cladocopium</taxon>
    </lineage>
</organism>
<reference evidence="2" key="2">
    <citation type="submission" date="2024-04" db="EMBL/GenBank/DDBJ databases">
        <authorList>
            <person name="Chen Y."/>
            <person name="Shah S."/>
            <person name="Dougan E. K."/>
            <person name="Thang M."/>
            <person name="Chan C."/>
        </authorList>
    </citation>
    <scope>NUCLEOTIDE SEQUENCE [LARGE SCALE GENOMIC DNA]</scope>
</reference>
<dbReference type="EMBL" id="CAMXCT020003447">
    <property type="protein sequence ID" value="CAL1157920.1"/>
    <property type="molecule type" value="Genomic_DNA"/>
</dbReference>